<dbReference type="KEGG" id="vg:951419"/>
<evidence type="ECO:0000313" key="1">
    <source>
        <dbReference type="EMBL" id="CAC87278.1"/>
    </source>
</evidence>
<reference evidence="1 2" key="1">
    <citation type="journal article" date="2001" name="Virology">
        <title>Sequences and replication of genomes of the archaeal rudiviruses SIRV1 and SIRV2: relationships to the archaeal lipothrixvirus SIFV and some eukaryal viruses.</title>
        <authorList>
            <person name="Peng X."/>
            <person name="Blum H."/>
            <person name="She Q."/>
            <person name="Mallok S."/>
            <person name="Brugger K."/>
            <person name="Garrett R.A."/>
            <person name="Zillig W."/>
            <person name="Prangishvili D."/>
        </authorList>
    </citation>
    <scope>NUCLEOTIDE SEQUENCE</scope>
    <source>
        <strain evidence="1 2">HVE10/4</strain>
    </source>
</reference>
<proteinExistence type="predicted"/>
<name>Q8V9R5_SIRV2</name>
<accession>Q8V9R5</accession>
<evidence type="ECO:0000313" key="2">
    <source>
        <dbReference type="Proteomes" id="UP000002271"/>
    </source>
</evidence>
<dbReference type="EMBL" id="AJ344259">
    <property type="protein sequence ID" value="CAC87278.1"/>
    <property type="molecule type" value="Genomic_DNA"/>
</dbReference>
<dbReference type="Proteomes" id="UP000002271">
    <property type="component" value="Segment"/>
</dbReference>
<dbReference type="Pfam" id="PF07118">
    <property type="entry name" value="DUF1374"/>
    <property type="match status" value="1"/>
</dbReference>
<organism evidence="1 2">
    <name type="scientific">Sulfolobus islandicus rod-shaped virus 2</name>
    <name type="common">SIRV2</name>
    <name type="synonym">Sulfolobus virus SIRV-2</name>
    <dbReference type="NCBI Taxonomy" id="157899"/>
    <lineage>
        <taxon>Viruses</taxon>
        <taxon>Adnaviria</taxon>
        <taxon>Zilligvirae</taxon>
        <taxon>Taleaviricota</taxon>
        <taxon>Tokiviricetes</taxon>
        <taxon>Ligamenvirales</taxon>
        <taxon>Rudiviridae</taxon>
        <taxon>Icerudivirus</taxon>
        <taxon>Icerudivirus hveragerdiense</taxon>
        <taxon>Icerudivirus SIRV2</taxon>
    </lineage>
</organism>
<keyword evidence="2" id="KW-1185">Reference proteome</keyword>
<dbReference type="OrthoDB" id="36092at10239"/>
<protein>
    <submittedName>
        <fullName evidence="1">Uncharacterized protein</fullName>
    </submittedName>
</protein>
<dbReference type="SMR" id="Q8V9R5"/>
<dbReference type="GeneID" id="951419"/>
<dbReference type="RefSeq" id="NP_666537.1">
    <property type="nucleotide sequence ID" value="NC_004086.1"/>
</dbReference>
<dbReference type="Gene3D" id="3.30.160.300">
    <property type="match status" value="1"/>
</dbReference>
<organismHost>
    <name type="scientific">Saccharolobus islandicus</name>
    <name type="common">Sulfolobus islandicus</name>
    <dbReference type="NCBI Taxonomy" id="43080"/>
</organismHost>
<dbReference type="NCBIfam" id="NF033952">
    <property type="entry name" value="AcrID1_fam"/>
    <property type="match status" value="1"/>
</dbReference>
<sequence length="103" mass="12785">MKKMKFETLKNMINPVFENSEIWEVDLIFSEEIELTEDEYKDLTKNADPLQEIINDTTGVNIYTDTYEWWEFNNQYLELEIDYYRQNDKIYLLELHFWRKVKK</sequence>
<dbReference type="InterPro" id="IPR009804">
    <property type="entry name" value="SIFV_Orf14"/>
</dbReference>
<dbReference type="CDD" id="cd22267">
    <property type="entry name" value="AcrID1"/>
    <property type="match status" value="1"/>
</dbReference>